<evidence type="ECO:0000313" key="1">
    <source>
        <dbReference type="EMBL" id="AKH46798.1"/>
    </source>
</evidence>
<organism evidence="1">
    <name type="scientific">uncultured marine virus</name>
    <dbReference type="NCBI Taxonomy" id="186617"/>
    <lineage>
        <taxon>Viruses</taxon>
        <taxon>environmental samples</taxon>
    </lineage>
</organism>
<sequence length="57" mass="6464">MEELLNVLLSVLTKNPRSCRDLLTFELKPLVFDKGVVLCNEPLIMVKSILKKGESTF</sequence>
<protein>
    <submittedName>
        <fullName evidence="1">Uncharacterized protein</fullName>
    </submittedName>
</protein>
<reference evidence="1" key="1">
    <citation type="journal article" date="2015" name="Front. Microbiol.">
        <title>Combining genomic sequencing methods to explore viral diversity and reveal potential virus-host interactions.</title>
        <authorList>
            <person name="Chow C.E."/>
            <person name="Winget D.M."/>
            <person name="White R.A.III."/>
            <person name="Hallam S.J."/>
            <person name="Suttle C.A."/>
        </authorList>
    </citation>
    <scope>NUCLEOTIDE SEQUENCE</scope>
    <source>
        <strain evidence="1">Anoxic2_2</strain>
    </source>
</reference>
<proteinExistence type="predicted"/>
<accession>A0A0F7L5J1</accession>
<dbReference type="EMBL" id="KR029586">
    <property type="protein sequence ID" value="AKH46798.1"/>
    <property type="molecule type" value="Genomic_DNA"/>
</dbReference>
<name>A0A0F7L5J1_9VIRU</name>
<reference evidence="1" key="2">
    <citation type="submission" date="2015-03" db="EMBL/GenBank/DDBJ databases">
        <authorList>
            <person name="Chow C.-E.T."/>
            <person name="Winget D.M."/>
            <person name="White R.A.III."/>
            <person name="Hallam S.J."/>
            <person name="Suttle C.A."/>
        </authorList>
    </citation>
    <scope>NUCLEOTIDE SEQUENCE</scope>
    <source>
        <strain evidence="1">Anoxic2_2</strain>
    </source>
</reference>